<dbReference type="RefSeq" id="WP_340469006.1">
    <property type="nucleotide sequence ID" value="NZ_JBANBB010000001.1"/>
</dbReference>
<evidence type="ECO:0000256" key="1">
    <source>
        <dbReference type="SAM" id="MobiDB-lite"/>
    </source>
</evidence>
<feature type="region of interest" description="Disordered" evidence="1">
    <location>
        <begin position="1"/>
        <end position="22"/>
    </location>
</feature>
<accession>A0ABU8ZPY1</accession>
<dbReference type="Proteomes" id="UP001373159">
    <property type="component" value="Unassembled WGS sequence"/>
</dbReference>
<name>A0ABU8ZPY1_9BIFI</name>
<evidence type="ECO:0000313" key="3">
    <source>
        <dbReference type="Proteomes" id="UP001373159"/>
    </source>
</evidence>
<organism evidence="2 3">
    <name type="scientific">Bifidobacterium favimelis</name>
    <dbReference type="NCBI Taxonomy" id="3122979"/>
    <lineage>
        <taxon>Bacteria</taxon>
        <taxon>Bacillati</taxon>
        <taxon>Actinomycetota</taxon>
        <taxon>Actinomycetes</taxon>
        <taxon>Bifidobacteriales</taxon>
        <taxon>Bifidobacteriaceae</taxon>
        <taxon>Bifidobacterium</taxon>
    </lineage>
</organism>
<evidence type="ECO:0008006" key="4">
    <source>
        <dbReference type="Google" id="ProtNLM"/>
    </source>
</evidence>
<evidence type="ECO:0000313" key="2">
    <source>
        <dbReference type="EMBL" id="MEK0306482.1"/>
    </source>
</evidence>
<protein>
    <recommendedName>
        <fullName evidence="4">Anti-sigma factor NepR domain-containing protein</fullName>
    </recommendedName>
</protein>
<comment type="caution">
    <text evidence="2">The sequence shown here is derived from an EMBL/GenBank/DDBJ whole genome shotgun (WGS) entry which is preliminary data.</text>
</comment>
<proteinExistence type="predicted"/>
<dbReference type="EMBL" id="JBANBB010000001">
    <property type="protein sequence ID" value="MEK0306482.1"/>
    <property type="molecule type" value="Genomic_DNA"/>
</dbReference>
<sequence>MPIENPDGGSRLDQAADDDKASRDTAIESLVNSYPQLADLDGMEPGEQVELFKQILQDLNQELDRFKA</sequence>
<keyword evidence="3" id="KW-1185">Reference proteome</keyword>
<gene>
    <name evidence="2" type="ORF">V8P97_03220</name>
</gene>
<reference evidence="2 3" key="1">
    <citation type="submission" date="2024-02" db="EMBL/GenBank/DDBJ databases">
        <title>Bifidobacterium honeyensis sp. nov., isolated from the comb honey.</title>
        <authorList>
            <person name="Liu W."/>
            <person name="Li Y."/>
        </authorList>
    </citation>
    <scope>NUCLEOTIDE SEQUENCE [LARGE SCALE GENOMIC DNA]</scope>
    <source>
        <strain evidence="2 3">IMAU50988</strain>
    </source>
</reference>